<evidence type="ECO:0000256" key="1">
    <source>
        <dbReference type="SAM" id="MobiDB-lite"/>
    </source>
</evidence>
<dbReference type="Proteomes" id="UP001271007">
    <property type="component" value="Unassembled WGS sequence"/>
</dbReference>
<feature type="compositionally biased region" description="Basic and acidic residues" evidence="1">
    <location>
        <begin position="118"/>
        <end position="148"/>
    </location>
</feature>
<evidence type="ECO:0000313" key="3">
    <source>
        <dbReference type="Proteomes" id="UP001271007"/>
    </source>
</evidence>
<evidence type="ECO:0000313" key="2">
    <source>
        <dbReference type="EMBL" id="KAK3048709.1"/>
    </source>
</evidence>
<comment type="caution">
    <text evidence="2">The sequence shown here is derived from an EMBL/GenBank/DDBJ whole genome shotgun (WGS) entry which is preliminary data.</text>
</comment>
<organism evidence="2 3">
    <name type="scientific">Extremus antarcticus</name>
    <dbReference type="NCBI Taxonomy" id="702011"/>
    <lineage>
        <taxon>Eukaryota</taxon>
        <taxon>Fungi</taxon>
        <taxon>Dikarya</taxon>
        <taxon>Ascomycota</taxon>
        <taxon>Pezizomycotina</taxon>
        <taxon>Dothideomycetes</taxon>
        <taxon>Dothideomycetidae</taxon>
        <taxon>Mycosphaerellales</taxon>
        <taxon>Extremaceae</taxon>
        <taxon>Extremus</taxon>
    </lineage>
</organism>
<dbReference type="AlphaFoldDB" id="A0AAJ0DEQ3"/>
<protein>
    <submittedName>
        <fullName evidence="2">Uncharacterized protein</fullName>
    </submittedName>
</protein>
<accession>A0AAJ0DEQ3</accession>
<name>A0AAJ0DEQ3_9PEZI</name>
<dbReference type="EMBL" id="JAWDJX010000046">
    <property type="protein sequence ID" value="KAK3048709.1"/>
    <property type="molecule type" value="Genomic_DNA"/>
</dbReference>
<feature type="region of interest" description="Disordered" evidence="1">
    <location>
        <begin position="118"/>
        <end position="158"/>
    </location>
</feature>
<gene>
    <name evidence="2" type="ORF">LTR09_010018</name>
</gene>
<sequence length="158" mass="17293">MSNNADADAAARAEALSKMSNAARAFYALDSSMMRAHRANTEEDDKMAVNTARTLVEDADAPLLVRARACMVLRCSTEDDYFVWATEAVRTAELILEVTSNVGEAEEKLMASCRKVLEAAEQSKKEQEEHDKREAAKEDGEVETKATDQGDEEGEGEG</sequence>
<keyword evidence="3" id="KW-1185">Reference proteome</keyword>
<reference evidence="2" key="1">
    <citation type="submission" date="2023-04" db="EMBL/GenBank/DDBJ databases">
        <title>Black Yeasts Isolated from many extreme environments.</title>
        <authorList>
            <person name="Coleine C."/>
            <person name="Stajich J.E."/>
            <person name="Selbmann L."/>
        </authorList>
    </citation>
    <scope>NUCLEOTIDE SEQUENCE</scope>
    <source>
        <strain evidence="2">CCFEE 5312</strain>
    </source>
</reference>
<proteinExistence type="predicted"/>
<feature type="compositionally biased region" description="Acidic residues" evidence="1">
    <location>
        <begin position="149"/>
        <end position="158"/>
    </location>
</feature>